<evidence type="ECO:0008006" key="4">
    <source>
        <dbReference type="Google" id="ProtNLM"/>
    </source>
</evidence>
<evidence type="ECO:0000313" key="2">
    <source>
        <dbReference type="EMBL" id="ODC03976.1"/>
    </source>
</evidence>
<gene>
    <name evidence="2" type="ORF">BFW38_10930</name>
</gene>
<keyword evidence="1" id="KW-0732">Signal</keyword>
<protein>
    <recommendedName>
        <fullName evidence="4">Outer membrane protein</fullName>
    </recommendedName>
</protein>
<evidence type="ECO:0000256" key="1">
    <source>
        <dbReference type="SAM" id="SignalP"/>
    </source>
</evidence>
<organism evidence="2 3">
    <name type="scientific">Terasakiispira papahanaumokuakeensis</name>
    <dbReference type="NCBI Taxonomy" id="197479"/>
    <lineage>
        <taxon>Bacteria</taxon>
        <taxon>Pseudomonadati</taxon>
        <taxon>Pseudomonadota</taxon>
        <taxon>Gammaproteobacteria</taxon>
        <taxon>Oceanospirillales</taxon>
        <taxon>Terasakiispira</taxon>
    </lineage>
</organism>
<dbReference type="InterPro" id="IPR026387">
    <property type="entry name" value="OMP_w_GlyGly"/>
</dbReference>
<feature type="signal peptide" evidence="1">
    <location>
        <begin position="1"/>
        <end position="24"/>
    </location>
</feature>
<name>A0A1E2VAW6_9GAMM</name>
<dbReference type="EMBL" id="MDTQ01000001">
    <property type="protein sequence ID" value="ODC03976.1"/>
    <property type="molecule type" value="Genomic_DNA"/>
</dbReference>
<feature type="chain" id="PRO_5009119682" description="Outer membrane protein" evidence="1">
    <location>
        <begin position="25"/>
        <end position="252"/>
    </location>
</feature>
<comment type="caution">
    <text evidence="2">The sequence shown here is derived from an EMBL/GenBank/DDBJ whole genome shotgun (WGS) entry which is preliminary data.</text>
</comment>
<dbReference type="OrthoDB" id="6708408at2"/>
<evidence type="ECO:0000313" key="3">
    <source>
        <dbReference type="Proteomes" id="UP000094291"/>
    </source>
</evidence>
<dbReference type="RefSeq" id="WP_068998676.1">
    <property type="nucleotide sequence ID" value="NZ_MDTQ01000001.1"/>
</dbReference>
<sequence length="252" mass="27201">MKKAMMCAAVASLPFALMTLPAQADTLGVYAGANLWDASADTGRANNAGEDEVDFGLDDDTANQIWIAIEHPIPLVPNLKVQRTDLSINGDSTYVGQFNDTTFAGDVDTKADLSHTDATLYYELLDGLGWMSLDLGVTARMFDGEMTVKQNIVGQSSTLKLDKTLPMLYGHAQFHLPLSGLSAGVEANYAGYSGNNVSDVSAKVTYEMDITPILSPGFEVGYRRFNAELDDVDDIDADMTVDGMYAGVFLHF</sequence>
<dbReference type="NCBIfam" id="TIGR04219">
    <property type="entry name" value="OMP_w_GlyGly"/>
    <property type="match status" value="1"/>
</dbReference>
<keyword evidence="3" id="KW-1185">Reference proteome</keyword>
<accession>A0A1E2VAW6</accession>
<dbReference type="Proteomes" id="UP000094291">
    <property type="component" value="Unassembled WGS sequence"/>
</dbReference>
<dbReference type="AlphaFoldDB" id="A0A1E2VAW6"/>
<reference evidence="2 3" key="1">
    <citation type="submission" date="2016-08" db="EMBL/GenBank/DDBJ databases">
        <authorList>
            <person name="Seilhamer J.J."/>
        </authorList>
    </citation>
    <scope>NUCLEOTIDE SEQUENCE [LARGE SCALE GENOMIC DNA]</scope>
    <source>
        <strain evidence="2 3">PH27A</strain>
    </source>
</reference>
<dbReference type="STRING" id="197479.BFW38_10930"/>
<proteinExistence type="predicted"/>